<dbReference type="PANTHER" id="PTHR31350">
    <property type="entry name" value="SI:DKEY-261L7.2"/>
    <property type="match status" value="1"/>
</dbReference>
<dbReference type="Proteomes" id="UP000537126">
    <property type="component" value="Unassembled WGS sequence"/>
</dbReference>
<keyword evidence="4" id="KW-1185">Reference proteome</keyword>
<proteinExistence type="inferred from homology"/>
<name>A0A846MQY6_9BACT</name>
<dbReference type="InterPro" id="IPR032698">
    <property type="entry name" value="SirB1_N"/>
</dbReference>
<feature type="domain" description="Protein SirB1 N-terminal" evidence="2">
    <location>
        <begin position="102"/>
        <end position="249"/>
    </location>
</feature>
<dbReference type="PANTHER" id="PTHR31350:SF21">
    <property type="entry name" value="F-BOX ONLY PROTEIN 21"/>
    <property type="match status" value="1"/>
</dbReference>
<sequence length="279" mass="33043">MKETELQALIALLDDEDEAVYQEVSNRLLSLGERAIPFLERAWETSPNPLLQSRIEDLIHRVQFESLKEDFRAWMDYEQDNLLKGMWLLARYQYPDLSFEDLAQEFNRLYYDVWFRFREGLHPLDQIQLLNRVFFKEWKFTGNTQNFHAPSNNMIHLVLESRKGNPLTLCVLYLLVAQRLNLPVYGVNLPVVFVLLYRSRGLECYINVFNQGSVFVRSDIEDYLKQLNVKPQVTFFEPCTHADILARACRNLIFSFKELGETHKAEEVKQLLDIIEHYK</sequence>
<evidence type="ECO:0000256" key="1">
    <source>
        <dbReference type="ARBA" id="ARBA00007100"/>
    </source>
</evidence>
<organism evidence="3 4">
    <name type="scientific">Thermonema lapsum</name>
    <dbReference type="NCBI Taxonomy" id="28195"/>
    <lineage>
        <taxon>Bacteria</taxon>
        <taxon>Pseudomonadati</taxon>
        <taxon>Bacteroidota</taxon>
        <taxon>Cytophagia</taxon>
        <taxon>Cytophagales</taxon>
        <taxon>Thermonemataceae</taxon>
        <taxon>Thermonema</taxon>
    </lineage>
</organism>
<comment type="similarity">
    <text evidence="1">Belongs to the UPF0162 family.</text>
</comment>
<comment type="caution">
    <text evidence="3">The sequence shown here is derived from an EMBL/GenBank/DDBJ whole genome shotgun (WGS) entry which is preliminary data.</text>
</comment>
<dbReference type="EMBL" id="JAASRN010000002">
    <property type="protein sequence ID" value="NIK73994.1"/>
    <property type="molecule type" value="Genomic_DNA"/>
</dbReference>
<evidence type="ECO:0000313" key="4">
    <source>
        <dbReference type="Proteomes" id="UP000537126"/>
    </source>
</evidence>
<gene>
    <name evidence="3" type="ORF">FHS56_001507</name>
</gene>
<dbReference type="AlphaFoldDB" id="A0A846MQY6"/>
<evidence type="ECO:0000259" key="2">
    <source>
        <dbReference type="Pfam" id="PF13369"/>
    </source>
</evidence>
<accession>A0A846MQY6</accession>
<protein>
    <submittedName>
        <fullName evidence="3">Regulator of sirC expression with transglutaminase-like and TPR domain</fullName>
    </submittedName>
</protein>
<dbReference type="Pfam" id="PF13369">
    <property type="entry name" value="Transglut_core2"/>
    <property type="match status" value="1"/>
</dbReference>
<evidence type="ECO:0000313" key="3">
    <source>
        <dbReference type="EMBL" id="NIK73994.1"/>
    </source>
</evidence>
<reference evidence="3 4" key="1">
    <citation type="submission" date="2020-03" db="EMBL/GenBank/DDBJ databases">
        <title>Genomic Encyclopedia of Type Strains, Phase IV (KMG-IV): sequencing the most valuable type-strain genomes for metagenomic binning, comparative biology and taxonomic classification.</title>
        <authorList>
            <person name="Goeker M."/>
        </authorList>
    </citation>
    <scope>NUCLEOTIDE SEQUENCE [LARGE SCALE GENOMIC DNA]</scope>
    <source>
        <strain evidence="3 4">DSM 5718</strain>
    </source>
</reference>
<dbReference type="RefSeq" id="WP_166919248.1">
    <property type="nucleotide sequence ID" value="NZ_JAASRN010000002.1"/>
</dbReference>